<dbReference type="Proteomes" id="UP000295293">
    <property type="component" value="Unassembled WGS sequence"/>
</dbReference>
<gene>
    <name evidence="2" type="ORF">DFR29_104378</name>
</gene>
<name>A0A4R6Z2X0_9GAMM</name>
<evidence type="ECO:0000256" key="1">
    <source>
        <dbReference type="SAM" id="SignalP"/>
    </source>
</evidence>
<dbReference type="GO" id="GO:0016811">
    <property type="term" value="F:hydrolase activity, acting on carbon-nitrogen (but not peptide) bonds, in linear amides"/>
    <property type="evidence" value="ECO:0007669"/>
    <property type="project" value="InterPro"/>
</dbReference>
<organism evidence="2 3">
    <name type="scientific">Tahibacter aquaticus</name>
    <dbReference type="NCBI Taxonomy" id="520092"/>
    <lineage>
        <taxon>Bacteria</taxon>
        <taxon>Pseudomonadati</taxon>
        <taxon>Pseudomonadota</taxon>
        <taxon>Gammaproteobacteria</taxon>
        <taxon>Lysobacterales</taxon>
        <taxon>Rhodanobacteraceae</taxon>
        <taxon>Tahibacter</taxon>
    </lineage>
</organism>
<keyword evidence="1" id="KW-0732">Signal</keyword>
<dbReference type="SUPFAM" id="SSF141130">
    <property type="entry name" value="Acetamidase/Formamidase-like"/>
    <property type="match status" value="1"/>
</dbReference>
<dbReference type="Gene3D" id="2.60.120.580">
    <property type="entry name" value="Acetamidase/Formamidase-like domains"/>
    <property type="match status" value="1"/>
</dbReference>
<sequence length="437" mass="46626">MSIRRFFLLALFACTSTARAAEEQWLLNIDLWGTPYYQLLQLQDQAGALSGTLDNDPVAGQRKGRKLHFSATDAQQARYVFNGEQQAGSLSGKADFPDSNHPERRAVHAFSARRLPARPPGPPRHLNYQADSYANTFSAERTPVLTLWPGDSVSTATIDSGGVDQHGTTVALFGNPQIGPFYVAGAMPGDTLVVRLKKIRLNRDYADSLDSIVHRALGIAQAGKATELGKPVRWKLDRTRGMASPENAGARLAAFEVPVRPMLGGLAVAPGFGSPPMSTGDTGRNGGNMDFNGVVEGTTVYLPVYQPGALLYLGDGHALQGDGETSQYALETSLDVEFSVEIQRGNSVAMPRVESPSQLMVLGQAGSLDEALRAATSGLSLWLQQSYGLSLSEVAQVLGSSVEYRIANLAGRSVGLVAAIDKQRLQNIPSHAAAPSP</sequence>
<evidence type="ECO:0000313" key="2">
    <source>
        <dbReference type="EMBL" id="TDR45941.1"/>
    </source>
</evidence>
<keyword evidence="3" id="KW-1185">Reference proteome</keyword>
<evidence type="ECO:0000313" key="3">
    <source>
        <dbReference type="Proteomes" id="UP000295293"/>
    </source>
</evidence>
<dbReference type="AlphaFoldDB" id="A0A4R6Z2X0"/>
<dbReference type="InterPro" id="IPR004304">
    <property type="entry name" value="FmdA_AmdA"/>
</dbReference>
<dbReference type="Gene3D" id="3.10.28.20">
    <property type="entry name" value="Acetamidase/Formamidase-like domains"/>
    <property type="match status" value="1"/>
</dbReference>
<dbReference type="EMBL" id="SNZH01000004">
    <property type="protein sequence ID" value="TDR45941.1"/>
    <property type="molecule type" value="Genomic_DNA"/>
</dbReference>
<dbReference type="PANTHER" id="PTHR31891:SF1">
    <property type="entry name" value="FORMAMIDASE C869.04-RELATED"/>
    <property type="match status" value="1"/>
</dbReference>
<feature type="signal peptide" evidence="1">
    <location>
        <begin position="1"/>
        <end position="20"/>
    </location>
</feature>
<reference evidence="2 3" key="1">
    <citation type="submission" date="2019-03" db="EMBL/GenBank/DDBJ databases">
        <title>Genomic Encyclopedia of Type Strains, Phase IV (KMG-IV): sequencing the most valuable type-strain genomes for metagenomic binning, comparative biology and taxonomic classification.</title>
        <authorList>
            <person name="Goeker M."/>
        </authorList>
    </citation>
    <scope>NUCLEOTIDE SEQUENCE [LARGE SCALE GENOMIC DNA]</scope>
    <source>
        <strain evidence="2 3">DSM 21667</strain>
    </source>
</reference>
<dbReference type="RefSeq" id="WP_133818298.1">
    <property type="nucleotide sequence ID" value="NZ_SNZH01000004.1"/>
</dbReference>
<dbReference type="Pfam" id="PF03069">
    <property type="entry name" value="FmdA_AmdA"/>
    <property type="match status" value="1"/>
</dbReference>
<feature type="chain" id="PRO_5020367379" evidence="1">
    <location>
        <begin position="21"/>
        <end position="437"/>
    </location>
</feature>
<protein>
    <submittedName>
        <fullName evidence="2">Acetamidase/formamidase</fullName>
    </submittedName>
</protein>
<comment type="caution">
    <text evidence="2">The sequence shown here is derived from an EMBL/GenBank/DDBJ whole genome shotgun (WGS) entry which is preliminary data.</text>
</comment>
<dbReference type="OrthoDB" id="9785236at2"/>
<proteinExistence type="predicted"/>
<dbReference type="PANTHER" id="PTHR31891">
    <property type="entry name" value="FORMAMIDASE C869.04-RELATED"/>
    <property type="match status" value="1"/>
</dbReference>
<accession>A0A4R6Z2X0</accession>